<feature type="compositionally biased region" description="Basic and acidic residues" evidence="1">
    <location>
        <begin position="70"/>
        <end position="95"/>
    </location>
</feature>
<evidence type="ECO:0000256" key="1">
    <source>
        <dbReference type="SAM" id="MobiDB-lite"/>
    </source>
</evidence>
<dbReference type="Pfam" id="PF02617">
    <property type="entry name" value="ClpS"/>
    <property type="match status" value="1"/>
</dbReference>
<feature type="domain" description="Adaptor protein ClpS core" evidence="3">
    <location>
        <begin position="95"/>
        <end position="159"/>
    </location>
</feature>
<feature type="region of interest" description="Disordered" evidence="1">
    <location>
        <begin position="52"/>
        <end position="95"/>
    </location>
</feature>
<dbReference type="PANTHER" id="PTHR33473">
    <property type="entry name" value="ATP-DEPENDENT CLP PROTEASE ADAPTER PROTEIN CLPS1, CHLOROPLASTIC"/>
    <property type="match status" value="1"/>
</dbReference>
<name>A0A7S1GM15_CYCTE</name>
<evidence type="ECO:0000259" key="3">
    <source>
        <dbReference type="Pfam" id="PF02617"/>
    </source>
</evidence>
<dbReference type="SUPFAM" id="SSF54736">
    <property type="entry name" value="ClpS-like"/>
    <property type="match status" value="1"/>
</dbReference>
<dbReference type="InterPro" id="IPR014719">
    <property type="entry name" value="Ribosomal_bL12_C/ClpS-like"/>
</dbReference>
<organism evidence="4">
    <name type="scientific">Cyclophora tenuis</name>
    <name type="common">Marine diatom</name>
    <dbReference type="NCBI Taxonomy" id="216820"/>
    <lineage>
        <taxon>Eukaryota</taxon>
        <taxon>Sar</taxon>
        <taxon>Stramenopiles</taxon>
        <taxon>Ochrophyta</taxon>
        <taxon>Bacillariophyta</taxon>
        <taxon>Fragilariophyceae</taxon>
        <taxon>Fragilariophycidae</taxon>
        <taxon>Cyclophorales</taxon>
        <taxon>Cyclophoraceae</taxon>
        <taxon>Cyclophora</taxon>
    </lineage>
</organism>
<dbReference type="GO" id="GO:0030163">
    <property type="term" value="P:protein catabolic process"/>
    <property type="evidence" value="ECO:0007669"/>
    <property type="project" value="InterPro"/>
</dbReference>
<keyword evidence="2" id="KW-0732">Signal</keyword>
<dbReference type="PANTHER" id="PTHR33473:SF17">
    <property type="entry name" value="ATP-DEPENDENT CLP PROTEASE ADAPTER PROTEIN CLPS1, CHLOROPLASTIC"/>
    <property type="match status" value="1"/>
</dbReference>
<feature type="chain" id="PRO_5030851554" description="Adaptor protein ClpS core domain-containing protein" evidence="2">
    <location>
        <begin position="21"/>
        <end position="174"/>
    </location>
</feature>
<feature type="signal peptide" evidence="2">
    <location>
        <begin position="1"/>
        <end position="20"/>
    </location>
</feature>
<dbReference type="InterPro" id="IPR022935">
    <property type="entry name" value="ClpS"/>
</dbReference>
<accession>A0A7S1GM15</accession>
<gene>
    <name evidence="4" type="ORF">CTEN0397_LOCUS6959</name>
</gene>
<reference evidence="4" key="1">
    <citation type="submission" date="2021-01" db="EMBL/GenBank/DDBJ databases">
        <authorList>
            <person name="Corre E."/>
            <person name="Pelletier E."/>
            <person name="Niang G."/>
            <person name="Scheremetjew M."/>
            <person name="Finn R."/>
            <person name="Kale V."/>
            <person name="Holt S."/>
            <person name="Cochrane G."/>
            <person name="Meng A."/>
            <person name="Brown T."/>
            <person name="Cohen L."/>
        </authorList>
    </citation>
    <scope>NUCLEOTIDE SEQUENCE</scope>
    <source>
        <strain evidence="4">ECT3854</strain>
    </source>
</reference>
<proteinExistence type="predicted"/>
<dbReference type="Gene3D" id="3.30.1390.10">
    <property type="match status" value="1"/>
</dbReference>
<evidence type="ECO:0000313" key="4">
    <source>
        <dbReference type="EMBL" id="CAD8935925.1"/>
    </source>
</evidence>
<dbReference type="AlphaFoldDB" id="A0A7S1GM15"/>
<dbReference type="EMBL" id="HBFW01010808">
    <property type="protein sequence ID" value="CAD8935925.1"/>
    <property type="molecule type" value="Transcribed_RNA"/>
</dbReference>
<dbReference type="GO" id="GO:0006508">
    <property type="term" value="P:proteolysis"/>
    <property type="evidence" value="ECO:0007669"/>
    <property type="project" value="InterPro"/>
</dbReference>
<protein>
    <recommendedName>
        <fullName evidence="3">Adaptor protein ClpS core domain-containing protein</fullName>
    </recommendedName>
</protein>
<dbReference type="InterPro" id="IPR003769">
    <property type="entry name" value="ClpS_core"/>
</dbReference>
<sequence length="174" mass="19056">MRAFTLAAFLFAGLLSAVSAFTIPAATSSLSLTAWGTRSSVTQCNAVIVSEEQGERRQEGAGGKGTAVMERPETQTETETKTDETTKKQGKHRGNEQWEVRIYNDRMNTREHVARSLVQITGLSESNAYNTMMQAHQNGMAVVGQWAYEIAELYHDRLKGEGIICDLVPAGGDE</sequence>
<evidence type="ECO:0000256" key="2">
    <source>
        <dbReference type="SAM" id="SignalP"/>
    </source>
</evidence>